<dbReference type="Proteomes" id="UP001306119">
    <property type="component" value="Unassembled WGS sequence"/>
</dbReference>
<evidence type="ECO:0000313" key="1">
    <source>
        <dbReference type="EMBL" id="MEC6830489.1"/>
    </source>
</evidence>
<evidence type="ECO:0000313" key="2">
    <source>
        <dbReference type="Proteomes" id="UP001306119"/>
    </source>
</evidence>
<comment type="caution">
    <text evidence="1">The sequence shown here is derived from an EMBL/GenBank/DDBJ whole genome shotgun (WGS) entry which is preliminary data.</text>
</comment>
<proteinExistence type="predicted"/>
<keyword evidence="2" id="KW-1185">Reference proteome</keyword>
<dbReference type="EMBL" id="JAYXUG010000001">
    <property type="protein sequence ID" value="MEC6830489.1"/>
    <property type="molecule type" value="Genomic_DNA"/>
</dbReference>
<accession>A0ABU6L2L9</accession>
<organism evidence="1 2">
    <name type="scientific">Photobacterium toruni</name>
    <dbReference type="NCBI Taxonomy" id="1935446"/>
    <lineage>
        <taxon>Bacteria</taxon>
        <taxon>Pseudomonadati</taxon>
        <taxon>Pseudomonadota</taxon>
        <taxon>Gammaproteobacteria</taxon>
        <taxon>Vibrionales</taxon>
        <taxon>Vibrionaceae</taxon>
        <taxon>Photobacterium</taxon>
    </lineage>
</organism>
<dbReference type="RefSeq" id="WP_327773894.1">
    <property type="nucleotide sequence ID" value="NZ_JAYXUG010000001.1"/>
</dbReference>
<gene>
    <name evidence="1" type="ORF">VXS06_01765</name>
</gene>
<protein>
    <submittedName>
        <fullName evidence="1">Uncharacterized protein</fullName>
    </submittedName>
</protein>
<reference evidence="1 2" key="1">
    <citation type="submission" date="2024-01" db="EMBL/GenBank/DDBJ databases">
        <title>Active colonisers of the gastrointestinal tract of Atlantic salmon farmed in a warm water region.</title>
        <authorList>
            <person name="Bowman J.P."/>
        </authorList>
    </citation>
    <scope>NUCLEOTIDE SEQUENCE [LARGE SCALE GENOMIC DNA]</scope>
    <source>
        <strain evidence="1 2">S3MW1</strain>
    </source>
</reference>
<name>A0ABU6L2L9_9GAMM</name>
<sequence>MIEVSNQIEKIIITKLVVVLSIIQDDLKELSAYRLGLINDDLNVIRKPKTKIEKAALNPTVRLALDISRQLFTNKVLKPQEMIRLEKEHCIRSAINLMVDNLTEAEQKQYLQTVKGLTANTEKSMTLDVDQVLDDELDKIVHPKYNLIGSRKRRNQYLRHAFGVEDTTGNVK</sequence>